<dbReference type="Pfam" id="PF01568">
    <property type="entry name" value="Molydop_binding"/>
    <property type="match status" value="1"/>
</dbReference>
<dbReference type="EMBL" id="CAFBIZ010000247">
    <property type="protein sequence ID" value="CAB4852250.1"/>
    <property type="molecule type" value="Genomic_DNA"/>
</dbReference>
<evidence type="ECO:0000256" key="2">
    <source>
        <dbReference type="ARBA" id="ARBA00023004"/>
    </source>
</evidence>
<dbReference type="Gene3D" id="3.40.228.10">
    <property type="entry name" value="Dimethylsulfoxide Reductase, domain 2"/>
    <property type="match status" value="1"/>
</dbReference>
<keyword evidence="2" id="KW-0408">Iron</keyword>
<dbReference type="InterPro" id="IPR050123">
    <property type="entry name" value="Prok_molybdopt-oxidoreductase"/>
</dbReference>
<dbReference type="SUPFAM" id="SSF50692">
    <property type="entry name" value="ADC-like"/>
    <property type="match status" value="1"/>
</dbReference>
<dbReference type="Gene3D" id="3.40.50.740">
    <property type="match status" value="1"/>
</dbReference>
<feature type="domain" description="Molybdopterin dinucleotide-binding" evidence="5">
    <location>
        <begin position="346"/>
        <end position="451"/>
    </location>
</feature>
<evidence type="ECO:0000259" key="4">
    <source>
        <dbReference type="Pfam" id="PF00384"/>
    </source>
</evidence>
<name>A0A6J7C3L8_9ZZZZ</name>
<reference evidence="6" key="1">
    <citation type="submission" date="2020-05" db="EMBL/GenBank/DDBJ databases">
        <authorList>
            <person name="Chiriac C."/>
            <person name="Salcher M."/>
            <person name="Ghai R."/>
            <person name="Kavagutti S V."/>
        </authorList>
    </citation>
    <scope>NUCLEOTIDE SEQUENCE</scope>
</reference>
<dbReference type="CDD" id="cd02787">
    <property type="entry name" value="MopB_CT_ydeP"/>
    <property type="match status" value="1"/>
</dbReference>
<dbReference type="GO" id="GO:0043546">
    <property type="term" value="F:molybdopterin cofactor binding"/>
    <property type="evidence" value="ECO:0007669"/>
    <property type="project" value="InterPro"/>
</dbReference>
<dbReference type="InterPro" id="IPR037951">
    <property type="entry name" value="MopB_CT_YdeP"/>
</dbReference>
<dbReference type="InterPro" id="IPR006656">
    <property type="entry name" value="Mopterin_OxRdtase"/>
</dbReference>
<dbReference type="InterPro" id="IPR006657">
    <property type="entry name" value="MoPterin_dinucl-bd_dom"/>
</dbReference>
<dbReference type="Pfam" id="PF00384">
    <property type="entry name" value="Molybdopterin"/>
    <property type="match status" value="1"/>
</dbReference>
<dbReference type="PANTHER" id="PTHR43105">
    <property type="entry name" value="RESPIRATORY NITRATE REDUCTASE"/>
    <property type="match status" value="1"/>
</dbReference>
<protein>
    <submittedName>
        <fullName evidence="6">Unannotated protein</fullName>
    </submittedName>
</protein>
<dbReference type="SUPFAM" id="SSF53706">
    <property type="entry name" value="Formate dehydrogenase/DMSO reductase, domains 1-3"/>
    <property type="match status" value="1"/>
</dbReference>
<feature type="domain" description="Molybdopterin oxidoreductase" evidence="4">
    <location>
        <begin position="58"/>
        <end position="188"/>
    </location>
</feature>
<gene>
    <name evidence="6" type="ORF">UFOPK3268_01575</name>
</gene>
<sequence>MGQLILEAEDAAPGTVLDHAFIAQHTSGFDAYAAHVRAVERDTVIRATGLAWDDIVALAEEIRTAKSVVISWAMGVTQHRDAVATIREFVNVLLLQGNIGRLGSGVCPVRGHSNVQGDRTMGISPKMPDQWLTRLGAHFEFEPPRVHGLDTVDSIRAMRDGAVRVFFALGGNFVRASSDSDVTEAAMRRTALSVQVSTKLNRSHTVTGRRALILPTLGRTDRDRTRGREQLVSVEDSMLLVHSSRGRLQPASEHLRSEVDIVAQLGARLLPDAADWEGMTSDYANVRKHIEAVVPGFEDFENRLARPGGFMLPHGPRDERRFDTSDGFAQFSVNELRPLEIPEGRLLLQTLRSHDQFNTTIYGLDDRNRGIKNGRRVVFVNPDDLIALGIADESYVDIVSEWVDGERRAPGFRVVSYPTTRGCAAAYFPEANVLVPLDSVAEGSNTPTSKAIVIRLEPVT</sequence>
<evidence type="ECO:0000256" key="3">
    <source>
        <dbReference type="ARBA" id="ARBA00023014"/>
    </source>
</evidence>
<keyword evidence="1" id="KW-0479">Metal-binding</keyword>
<proteinExistence type="predicted"/>
<evidence type="ECO:0000256" key="1">
    <source>
        <dbReference type="ARBA" id="ARBA00022723"/>
    </source>
</evidence>
<keyword evidence="3" id="KW-0411">Iron-sulfur</keyword>
<accession>A0A6J7C3L8</accession>
<dbReference type="GO" id="GO:0046872">
    <property type="term" value="F:metal ion binding"/>
    <property type="evidence" value="ECO:0007669"/>
    <property type="project" value="UniProtKB-KW"/>
</dbReference>
<dbReference type="InterPro" id="IPR009010">
    <property type="entry name" value="Asp_de-COase-like_dom_sf"/>
</dbReference>
<dbReference type="GO" id="GO:0016020">
    <property type="term" value="C:membrane"/>
    <property type="evidence" value="ECO:0007669"/>
    <property type="project" value="TreeGrafter"/>
</dbReference>
<evidence type="ECO:0000313" key="6">
    <source>
        <dbReference type="EMBL" id="CAB4852250.1"/>
    </source>
</evidence>
<evidence type="ECO:0000259" key="5">
    <source>
        <dbReference type="Pfam" id="PF01568"/>
    </source>
</evidence>
<dbReference type="GO" id="GO:0016491">
    <property type="term" value="F:oxidoreductase activity"/>
    <property type="evidence" value="ECO:0007669"/>
    <property type="project" value="InterPro"/>
</dbReference>
<dbReference type="GO" id="GO:0051536">
    <property type="term" value="F:iron-sulfur cluster binding"/>
    <property type="evidence" value="ECO:0007669"/>
    <property type="project" value="UniProtKB-KW"/>
</dbReference>
<organism evidence="6">
    <name type="scientific">freshwater metagenome</name>
    <dbReference type="NCBI Taxonomy" id="449393"/>
    <lineage>
        <taxon>unclassified sequences</taxon>
        <taxon>metagenomes</taxon>
        <taxon>ecological metagenomes</taxon>
    </lineage>
</organism>
<dbReference type="AlphaFoldDB" id="A0A6J7C3L8"/>
<dbReference type="PANTHER" id="PTHR43105:SF4">
    <property type="entry name" value="PROTEIN YDEP"/>
    <property type="match status" value="1"/>
</dbReference>